<keyword evidence="2" id="KW-0547">Nucleotide-binding</keyword>
<dbReference type="InterPro" id="IPR027417">
    <property type="entry name" value="P-loop_NTPase"/>
</dbReference>
<feature type="region of interest" description="Disordered" evidence="4">
    <location>
        <begin position="567"/>
        <end position="600"/>
    </location>
</feature>
<dbReference type="EMBL" id="BONW01000016">
    <property type="protein sequence ID" value="GIG88559.1"/>
    <property type="molecule type" value="Genomic_DNA"/>
</dbReference>
<dbReference type="Gene3D" id="3.40.50.300">
    <property type="entry name" value="P-loop containing nucleotide triphosphate hydrolases"/>
    <property type="match status" value="2"/>
</dbReference>
<proteinExistence type="predicted"/>
<evidence type="ECO:0000256" key="1">
    <source>
        <dbReference type="ARBA" id="ARBA00022737"/>
    </source>
</evidence>
<accession>A0ABQ4E1G3</accession>
<feature type="domain" description="ABC transporter" evidence="5">
    <location>
        <begin position="32"/>
        <end position="280"/>
    </location>
</feature>
<dbReference type="InterPro" id="IPR003439">
    <property type="entry name" value="ABC_transporter-like_ATP-bd"/>
</dbReference>
<dbReference type="Proteomes" id="UP000646749">
    <property type="component" value="Unassembled WGS sequence"/>
</dbReference>
<dbReference type="Pfam" id="PF00005">
    <property type="entry name" value="ABC_tran"/>
    <property type="match status" value="2"/>
</dbReference>
<dbReference type="SUPFAM" id="SSF52540">
    <property type="entry name" value="P-loop containing nucleoside triphosphate hydrolases"/>
    <property type="match status" value="2"/>
</dbReference>
<evidence type="ECO:0000256" key="4">
    <source>
        <dbReference type="SAM" id="MobiDB-lite"/>
    </source>
</evidence>
<sequence length="600" mass="64931">MNNSARISSQDLTAGPDLAWGGPLPAGDLAHVRADGVRVVLGGRVVLSEVSVTVSAGSRLAIVGENGRGKTTLLHVLTGMIQPDQGTVARIGTIGVARQALEARDGETVGTLVRGATRESRRALQALDDAATALAGGRAGAETAYAAALDAATRLDAWDAERRVDVALAGLDACTDRRRPLATLSVGQRYRVRLACLLGARYDLLMLDEPTNHLDADGLAFLTVRLRQHPGGVVVVTHDRALLRDVAGEFLDLDPSEDGRPRLYVGGYAGWQDGRRRERERWVRDHEAQQAEHQRLADAVTEAQGRLSTGWRPEKGHGKHQRQSRAPGLVQALRRRQESLEAHRITVPEPPMPLRWPGLGTRPGLPILRCHNVTVAGRLHRPVTLTLDGADRLLVTGPNGAGKSTLLAVLAQDLEPSTGDVRRLSGARVAYLGQEVPDWPPTVLAHDLYDQHVGRLRSTGRLGDRDLLPLTATNLLDREALRTPVGRMSQGQQRRLNLALRLAERPDLLILDEPTNHLSAPLVDDLTAALVETPAAVVVATHDRQMLHDLAAWPTLPLPVDAVQRNEIAHRPSDDAAADRQPPAASGRRPTPERDRPPAE</sequence>
<keyword evidence="3" id="KW-0067">ATP-binding</keyword>
<evidence type="ECO:0000256" key="3">
    <source>
        <dbReference type="ARBA" id="ARBA00022840"/>
    </source>
</evidence>
<dbReference type="InterPro" id="IPR050611">
    <property type="entry name" value="ABCF"/>
</dbReference>
<gene>
    <name evidence="6" type="ORF">Pen02_34950</name>
</gene>
<dbReference type="RefSeq" id="WP_239140873.1">
    <property type="nucleotide sequence ID" value="NZ_BONW01000016.1"/>
</dbReference>
<feature type="region of interest" description="Disordered" evidence="4">
    <location>
        <begin position="309"/>
        <end position="329"/>
    </location>
</feature>
<feature type="compositionally biased region" description="Basic and acidic residues" evidence="4">
    <location>
        <begin position="282"/>
        <end position="296"/>
    </location>
</feature>
<feature type="compositionally biased region" description="Basic and acidic residues" evidence="4">
    <location>
        <begin position="590"/>
        <end position="600"/>
    </location>
</feature>
<evidence type="ECO:0000313" key="6">
    <source>
        <dbReference type="EMBL" id="GIG88559.1"/>
    </source>
</evidence>
<protein>
    <submittedName>
        <fullName evidence="6">ABC transporter ATPase</fullName>
    </submittedName>
</protein>
<dbReference type="PANTHER" id="PTHR19211">
    <property type="entry name" value="ATP-BINDING TRANSPORT PROTEIN-RELATED"/>
    <property type="match status" value="1"/>
</dbReference>
<feature type="domain" description="ABC transporter" evidence="5">
    <location>
        <begin position="365"/>
        <end position="585"/>
    </location>
</feature>
<evidence type="ECO:0000259" key="5">
    <source>
        <dbReference type="PROSITE" id="PS50893"/>
    </source>
</evidence>
<organism evidence="6 7">
    <name type="scientific">Plantactinospora endophytica</name>
    <dbReference type="NCBI Taxonomy" id="673535"/>
    <lineage>
        <taxon>Bacteria</taxon>
        <taxon>Bacillati</taxon>
        <taxon>Actinomycetota</taxon>
        <taxon>Actinomycetes</taxon>
        <taxon>Micromonosporales</taxon>
        <taxon>Micromonosporaceae</taxon>
        <taxon>Plantactinospora</taxon>
    </lineage>
</organism>
<keyword evidence="7" id="KW-1185">Reference proteome</keyword>
<feature type="compositionally biased region" description="Basic and acidic residues" evidence="4">
    <location>
        <begin position="567"/>
        <end position="578"/>
    </location>
</feature>
<evidence type="ECO:0000313" key="7">
    <source>
        <dbReference type="Proteomes" id="UP000646749"/>
    </source>
</evidence>
<dbReference type="InterPro" id="IPR003593">
    <property type="entry name" value="AAA+_ATPase"/>
</dbReference>
<reference evidence="6 7" key="1">
    <citation type="submission" date="2021-01" db="EMBL/GenBank/DDBJ databases">
        <title>Whole genome shotgun sequence of Plantactinospora endophytica NBRC 110450.</title>
        <authorList>
            <person name="Komaki H."/>
            <person name="Tamura T."/>
        </authorList>
    </citation>
    <scope>NUCLEOTIDE SEQUENCE [LARGE SCALE GENOMIC DNA]</scope>
    <source>
        <strain evidence="6 7">NBRC 110450</strain>
    </source>
</reference>
<dbReference type="PROSITE" id="PS50893">
    <property type="entry name" value="ABC_TRANSPORTER_2"/>
    <property type="match status" value="2"/>
</dbReference>
<dbReference type="SMART" id="SM00382">
    <property type="entry name" value="AAA"/>
    <property type="match status" value="2"/>
</dbReference>
<comment type="caution">
    <text evidence="6">The sequence shown here is derived from an EMBL/GenBank/DDBJ whole genome shotgun (WGS) entry which is preliminary data.</text>
</comment>
<evidence type="ECO:0000256" key="2">
    <source>
        <dbReference type="ARBA" id="ARBA00022741"/>
    </source>
</evidence>
<dbReference type="PANTHER" id="PTHR19211:SF14">
    <property type="entry name" value="ATP-BINDING CASSETTE SUB-FAMILY F MEMBER 1"/>
    <property type="match status" value="1"/>
</dbReference>
<keyword evidence="1" id="KW-0677">Repeat</keyword>
<name>A0ABQ4E1G3_9ACTN</name>
<feature type="region of interest" description="Disordered" evidence="4">
    <location>
        <begin position="282"/>
        <end position="301"/>
    </location>
</feature>